<protein>
    <submittedName>
        <fullName evidence="1">Uncharacterized protein</fullName>
    </submittedName>
</protein>
<evidence type="ECO:0000313" key="1">
    <source>
        <dbReference type="EMBL" id="MEQ2561773.1"/>
    </source>
</evidence>
<comment type="caution">
    <text evidence="1">The sequence shown here is derived from an EMBL/GenBank/DDBJ whole genome shotgun (WGS) entry which is preliminary data.</text>
</comment>
<name>A0ABV1HII7_9FIRM</name>
<dbReference type="EMBL" id="JBBMFJ010000001">
    <property type="protein sequence ID" value="MEQ2561773.1"/>
    <property type="molecule type" value="Genomic_DNA"/>
</dbReference>
<accession>A0ABV1HII7</accession>
<evidence type="ECO:0000313" key="2">
    <source>
        <dbReference type="Proteomes" id="UP001437460"/>
    </source>
</evidence>
<dbReference type="Proteomes" id="UP001437460">
    <property type="component" value="Unassembled WGS sequence"/>
</dbReference>
<gene>
    <name evidence="1" type="ORF">WMO41_01030</name>
</gene>
<dbReference type="RefSeq" id="WP_349228213.1">
    <property type="nucleotide sequence ID" value="NZ_JBBMFJ010000001.1"/>
</dbReference>
<organism evidence="1 2">
    <name type="scientific">Ventrimonas faecis</name>
    <dbReference type="NCBI Taxonomy" id="3133170"/>
    <lineage>
        <taxon>Bacteria</taxon>
        <taxon>Bacillati</taxon>
        <taxon>Bacillota</taxon>
        <taxon>Clostridia</taxon>
        <taxon>Lachnospirales</taxon>
        <taxon>Lachnospiraceae</taxon>
        <taxon>Ventrimonas</taxon>
    </lineage>
</organism>
<proteinExistence type="predicted"/>
<sequence>MYMLTHISLTPGTLLFLAGVLLLCAAVVLAVVIAATAGKRKEQIRQRMKEKY</sequence>
<keyword evidence="2" id="KW-1185">Reference proteome</keyword>
<reference evidence="1 2" key="1">
    <citation type="submission" date="2024-03" db="EMBL/GenBank/DDBJ databases">
        <title>Human intestinal bacterial collection.</title>
        <authorList>
            <person name="Pauvert C."/>
            <person name="Hitch T.C.A."/>
            <person name="Clavel T."/>
        </authorList>
    </citation>
    <scope>NUCLEOTIDE SEQUENCE [LARGE SCALE GENOMIC DNA]</scope>
    <source>
        <strain evidence="1 2">CLA-AP-H27</strain>
    </source>
</reference>